<proteinExistence type="inferred from homology"/>
<dbReference type="Pfam" id="PF08491">
    <property type="entry name" value="SE"/>
    <property type="match status" value="1"/>
</dbReference>
<dbReference type="PROSITE" id="PS51747">
    <property type="entry name" value="CYT_DCMP_DEAMINASES_2"/>
    <property type="match status" value="1"/>
</dbReference>
<evidence type="ECO:0000256" key="8">
    <source>
        <dbReference type="ARBA" id="ARBA00023002"/>
    </source>
</evidence>
<evidence type="ECO:0000256" key="6">
    <source>
        <dbReference type="ARBA" id="ARBA00022827"/>
    </source>
</evidence>
<dbReference type="InterPro" id="IPR040125">
    <property type="entry name" value="Squalene_monox"/>
</dbReference>
<dbReference type="OrthoDB" id="1678617at2759"/>
<comment type="caution">
    <text evidence="12">The sequence shown here is derived from an EMBL/GenBank/DDBJ whole genome shotgun (WGS) entry which is preliminary data.</text>
</comment>
<dbReference type="EMBL" id="QPFP01000030">
    <property type="protein sequence ID" value="TEB28858.1"/>
    <property type="molecule type" value="Genomic_DNA"/>
</dbReference>
<evidence type="ECO:0000256" key="5">
    <source>
        <dbReference type="ARBA" id="ARBA00022630"/>
    </source>
</evidence>
<keyword evidence="10" id="KW-1133">Transmembrane helix</keyword>
<dbReference type="PRINTS" id="PR00420">
    <property type="entry name" value="RNGMNOXGNASE"/>
</dbReference>
<evidence type="ECO:0000313" key="12">
    <source>
        <dbReference type="EMBL" id="TEB28858.1"/>
    </source>
</evidence>
<evidence type="ECO:0000259" key="11">
    <source>
        <dbReference type="PROSITE" id="PS51747"/>
    </source>
</evidence>
<dbReference type="CDD" id="cd01283">
    <property type="entry name" value="cytidine_deaminase"/>
    <property type="match status" value="1"/>
</dbReference>
<evidence type="ECO:0000256" key="10">
    <source>
        <dbReference type="SAM" id="Phobius"/>
    </source>
</evidence>
<comment type="subcellular location">
    <subcellularLocation>
        <location evidence="2">Microsome membrane</location>
        <topology evidence="2">Multi-pass membrane protein</topology>
    </subcellularLocation>
</comment>
<dbReference type="GO" id="GO:0006696">
    <property type="term" value="P:ergosterol biosynthetic process"/>
    <property type="evidence" value="ECO:0007669"/>
    <property type="project" value="TreeGrafter"/>
</dbReference>
<dbReference type="EC" id="1.14.14.17" evidence="4"/>
<keyword evidence="9 10" id="KW-0472">Membrane</keyword>
<dbReference type="GO" id="GO:0005783">
    <property type="term" value="C:endoplasmic reticulum"/>
    <property type="evidence" value="ECO:0007669"/>
    <property type="project" value="TreeGrafter"/>
</dbReference>
<dbReference type="InterPro" id="IPR036188">
    <property type="entry name" value="FAD/NAD-bd_sf"/>
</dbReference>
<dbReference type="Gene3D" id="3.40.140.10">
    <property type="entry name" value="Cytidine Deaminase, domain 2"/>
    <property type="match status" value="1"/>
</dbReference>
<keyword evidence="5" id="KW-0285">Flavoprotein</keyword>
<organism evidence="12 13">
    <name type="scientific">Coprinellus micaceus</name>
    <name type="common">Glistening ink-cap mushroom</name>
    <name type="synonym">Coprinus micaceus</name>
    <dbReference type="NCBI Taxonomy" id="71717"/>
    <lineage>
        <taxon>Eukaryota</taxon>
        <taxon>Fungi</taxon>
        <taxon>Dikarya</taxon>
        <taxon>Basidiomycota</taxon>
        <taxon>Agaricomycotina</taxon>
        <taxon>Agaricomycetes</taxon>
        <taxon>Agaricomycetidae</taxon>
        <taxon>Agaricales</taxon>
        <taxon>Agaricineae</taxon>
        <taxon>Psathyrellaceae</taxon>
        <taxon>Coprinellus</taxon>
    </lineage>
</organism>
<keyword evidence="6" id="KW-0274">FAD</keyword>
<dbReference type="NCBIfam" id="NF004064">
    <property type="entry name" value="PRK05578.1"/>
    <property type="match status" value="1"/>
</dbReference>
<keyword evidence="7" id="KW-0492">Microsome</keyword>
<sequence length="632" mass="69667">MASSTSITDSHYDIVIVGAGIAGPALAHGLSQLPPYQRPLRIALLERSLAEPDRIVGELLQPGGVTALKELGLEWTLEGIDAVPVHGYCVLEGGNQVHIPYPEGYEGRSFHHGKFVMKLREAAFKAKGVDVIEATVTELIEDPHDSKRIIGVHATKKVQEGQEPEKVQYLADLVVIADGCFSNFRTAVMGESGFKPVTRSHFVGAILEDVTLPIPQHGTVALVQGSGPVLLYQISEHDTRILIDVQQPLPADLPKYSPQLPSSLYVAIENAIAKDRLRRMPNSFLPPIEQNGHSCKNGVILLGDAWNMRHPLTGGGMTVALNDVVILRDQLSSMPDFRDVKRVNQALKAWHWARKPLASTVNILAFALYDLFGAEDELLGVLRTGCFKYFERGGECVNGPVTLLSGIAKSPSLLFNHFFAVAFYSLWCLFTKPRRIHAPSSSGVVSKPVFAVPHFYEYPYLFIQSIRVFWTAVVVFGPLMWSELRWWSPTDTKRRNRVAFFAIFPIVFADRYGRVPPLCLVLHPPREDMSSSISVEDKERLIQASIEAKQNSYSPYSKFRVGAALLTPDGRLIKGANIENASYGGTICAERTGIVKAVSDGVSKFSALAVVTYVLANPYLGCLVCLFSMWNV</sequence>
<comment type="cofactor">
    <cofactor evidence="1">
        <name>FAD</name>
        <dbReference type="ChEBI" id="CHEBI:57692"/>
    </cofactor>
</comment>
<dbReference type="GO" id="GO:0006139">
    <property type="term" value="P:nucleobase-containing compound metabolic process"/>
    <property type="evidence" value="ECO:0007669"/>
    <property type="project" value="UniProtKB-ARBA"/>
</dbReference>
<feature type="transmembrane region" description="Helical" evidence="10">
    <location>
        <begin position="605"/>
        <end position="630"/>
    </location>
</feature>
<protein>
    <recommendedName>
        <fullName evidence="4">squalene monooxygenase</fullName>
        <ecNumber evidence="4">1.14.14.17</ecNumber>
    </recommendedName>
</protein>
<evidence type="ECO:0000256" key="1">
    <source>
        <dbReference type="ARBA" id="ARBA00001974"/>
    </source>
</evidence>
<evidence type="ECO:0000256" key="3">
    <source>
        <dbReference type="ARBA" id="ARBA00008802"/>
    </source>
</evidence>
<gene>
    <name evidence="12" type="ORF">FA13DRAFT_1793700</name>
</gene>
<dbReference type="PANTHER" id="PTHR10835">
    <property type="entry name" value="SQUALENE MONOOXYGENASE"/>
    <property type="match status" value="1"/>
</dbReference>
<dbReference type="SUPFAM" id="SSF51905">
    <property type="entry name" value="FAD/NAD(P)-binding domain"/>
    <property type="match status" value="1"/>
</dbReference>
<evidence type="ECO:0000256" key="7">
    <source>
        <dbReference type="ARBA" id="ARBA00022848"/>
    </source>
</evidence>
<dbReference type="Pfam" id="PF00383">
    <property type="entry name" value="dCMP_cyt_deam_1"/>
    <property type="match status" value="1"/>
</dbReference>
<accession>A0A4Y7T4J1</accession>
<evidence type="ECO:0000313" key="13">
    <source>
        <dbReference type="Proteomes" id="UP000298030"/>
    </source>
</evidence>
<dbReference type="GO" id="GO:0016020">
    <property type="term" value="C:membrane"/>
    <property type="evidence" value="ECO:0007669"/>
    <property type="project" value="InterPro"/>
</dbReference>
<keyword evidence="8" id="KW-0560">Oxidoreductase</keyword>
<dbReference type="AlphaFoldDB" id="A0A4Y7T4J1"/>
<reference evidence="12 13" key="1">
    <citation type="journal article" date="2019" name="Nat. Ecol. Evol.">
        <title>Megaphylogeny resolves global patterns of mushroom evolution.</title>
        <authorList>
            <person name="Varga T."/>
            <person name="Krizsan K."/>
            <person name="Foldi C."/>
            <person name="Dima B."/>
            <person name="Sanchez-Garcia M."/>
            <person name="Sanchez-Ramirez S."/>
            <person name="Szollosi G.J."/>
            <person name="Szarkandi J.G."/>
            <person name="Papp V."/>
            <person name="Albert L."/>
            <person name="Andreopoulos W."/>
            <person name="Angelini C."/>
            <person name="Antonin V."/>
            <person name="Barry K.W."/>
            <person name="Bougher N.L."/>
            <person name="Buchanan P."/>
            <person name="Buyck B."/>
            <person name="Bense V."/>
            <person name="Catcheside P."/>
            <person name="Chovatia M."/>
            <person name="Cooper J."/>
            <person name="Damon W."/>
            <person name="Desjardin D."/>
            <person name="Finy P."/>
            <person name="Geml J."/>
            <person name="Haridas S."/>
            <person name="Hughes K."/>
            <person name="Justo A."/>
            <person name="Karasinski D."/>
            <person name="Kautmanova I."/>
            <person name="Kiss B."/>
            <person name="Kocsube S."/>
            <person name="Kotiranta H."/>
            <person name="LaButti K.M."/>
            <person name="Lechner B.E."/>
            <person name="Liimatainen K."/>
            <person name="Lipzen A."/>
            <person name="Lukacs Z."/>
            <person name="Mihaltcheva S."/>
            <person name="Morgado L.N."/>
            <person name="Niskanen T."/>
            <person name="Noordeloos M.E."/>
            <person name="Ohm R.A."/>
            <person name="Ortiz-Santana B."/>
            <person name="Ovrebo C."/>
            <person name="Racz N."/>
            <person name="Riley R."/>
            <person name="Savchenko A."/>
            <person name="Shiryaev A."/>
            <person name="Soop K."/>
            <person name="Spirin V."/>
            <person name="Szebenyi C."/>
            <person name="Tomsovsky M."/>
            <person name="Tulloss R.E."/>
            <person name="Uehling J."/>
            <person name="Grigoriev I.V."/>
            <person name="Vagvolgyi C."/>
            <person name="Papp T."/>
            <person name="Martin F.M."/>
            <person name="Miettinen O."/>
            <person name="Hibbett D.S."/>
            <person name="Nagy L.G."/>
        </authorList>
    </citation>
    <scope>NUCLEOTIDE SEQUENCE [LARGE SCALE GENOMIC DNA]</scope>
    <source>
        <strain evidence="12 13">FP101781</strain>
    </source>
</reference>
<dbReference type="Proteomes" id="UP000298030">
    <property type="component" value="Unassembled WGS sequence"/>
</dbReference>
<dbReference type="InterPro" id="IPR002125">
    <property type="entry name" value="CMP_dCMP_dom"/>
</dbReference>
<name>A0A4Y7T4J1_COPMI</name>
<dbReference type="Gene3D" id="3.50.50.60">
    <property type="entry name" value="FAD/NAD(P)-binding domain"/>
    <property type="match status" value="1"/>
</dbReference>
<keyword evidence="10" id="KW-0812">Transmembrane</keyword>
<comment type="similarity">
    <text evidence="3">Belongs to the squalene monooxygenase family.</text>
</comment>
<keyword evidence="7" id="KW-0256">Endoplasmic reticulum</keyword>
<feature type="domain" description="CMP/dCMP-type deaminase" evidence="11">
    <location>
        <begin position="536"/>
        <end position="632"/>
    </location>
</feature>
<dbReference type="STRING" id="71717.A0A4Y7T4J1"/>
<dbReference type="InterPro" id="IPR016193">
    <property type="entry name" value="Cytidine_deaminase-like"/>
</dbReference>
<evidence type="ECO:0000256" key="9">
    <source>
        <dbReference type="ARBA" id="ARBA00023136"/>
    </source>
</evidence>
<dbReference type="SUPFAM" id="SSF53927">
    <property type="entry name" value="Cytidine deaminase-like"/>
    <property type="match status" value="1"/>
</dbReference>
<dbReference type="InterPro" id="IPR013698">
    <property type="entry name" value="Squalene_epoxidase"/>
</dbReference>
<dbReference type="GO" id="GO:0050660">
    <property type="term" value="F:flavin adenine dinucleotide binding"/>
    <property type="evidence" value="ECO:0007669"/>
    <property type="project" value="InterPro"/>
</dbReference>
<evidence type="ECO:0000256" key="4">
    <source>
        <dbReference type="ARBA" id="ARBA00012312"/>
    </source>
</evidence>
<evidence type="ECO:0000256" key="2">
    <source>
        <dbReference type="ARBA" id="ARBA00004154"/>
    </source>
</evidence>
<keyword evidence="13" id="KW-1185">Reference proteome</keyword>
<dbReference type="GO" id="GO:0004506">
    <property type="term" value="F:squalene monooxygenase activity"/>
    <property type="evidence" value="ECO:0007669"/>
    <property type="project" value="UniProtKB-EC"/>
</dbReference>
<dbReference type="PANTHER" id="PTHR10835:SF0">
    <property type="entry name" value="SQUALENE MONOOXYGENASE"/>
    <property type="match status" value="1"/>
</dbReference>